<evidence type="ECO:0000256" key="1">
    <source>
        <dbReference type="ARBA" id="ARBA00008226"/>
    </source>
</evidence>
<dbReference type="InterPro" id="IPR006195">
    <property type="entry name" value="aa-tRNA-synth_II"/>
</dbReference>
<evidence type="ECO:0000259" key="10">
    <source>
        <dbReference type="PROSITE" id="PS50862"/>
    </source>
</evidence>
<keyword evidence="4 8" id="KW-0547">Nucleotide-binding</keyword>
<feature type="binding site" evidence="8">
    <location>
        <position position="419"/>
    </location>
    <ligand>
        <name>Mg(2+)</name>
        <dbReference type="ChEBI" id="CHEBI:18420"/>
        <label>2</label>
    </ligand>
</feature>
<keyword evidence="3 8" id="KW-0479">Metal-binding</keyword>
<dbReference type="PRINTS" id="PR00982">
    <property type="entry name" value="TRNASYNTHLYS"/>
</dbReference>
<keyword evidence="12" id="KW-1185">Reference proteome</keyword>
<dbReference type="EMBL" id="JBBVGT010000001">
    <property type="protein sequence ID" value="MFB5944398.1"/>
    <property type="molecule type" value="Genomic_DNA"/>
</dbReference>
<dbReference type="Pfam" id="PF01336">
    <property type="entry name" value="tRNA_anti-codon"/>
    <property type="match status" value="1"/>
</dbReference>
<comment type="similarity">
    <text evidence="1 8">Belongs to the class-II aminoacyl-tRNA synthetase family.</text>
</comment>
<dbReference type="GO" id="GO:0004824">
    <property type="term" value="F:lysine-tRNA ligase activity"/>
    <property type="evidence" value="ECO:0007669"/>
    <property type="project" value="UniProtKB-EC"/>
</dbReference>
<dbReference type="InterPro" id="IPR004365">
    <property type="entry name" value="NA-bd_OB_tRNA"/>
</dbReference>
<evidence type="ECO:0000256" key="4">
    <source>
        <dbReference type="ARBA" id="ARBA00022741"/>
    </source>
</evidence>
<dbReference type="SUPFAM" id="SSF50249">
    <property type="entry name" value="Nucleic acid-binding proteins"/>
    <property type="match status" value="1"/>
</dbReference>
<dbReference type="InterPro" id="IPR002313">
    <property type="entry name" value="Lys-tRNA-ligase_II"/>
</dbReference>
<gene>
    <name evidence="8 11" type="primary">lysS</name>
    <name evidence="11" type="ORF">WKR92_00990</name>
</gene>
<keyword evidence="8 9" id="KW-0460">Magnesium</keyword>
<dbReference type="InterPro" id="IPR018149">
    <property type="entry name" value="Lys-tRNA-synth_II_C"/>
</dbReference>
<evidence type="ECO:0000313" key="12">
    <source>
        <dbReference type="Proteomes" id="UP001580928"/>
    </source>
</evidence>
<dbReference type="Gene3D" id="2.40.50.140">
    <property type="entry name" value="Nucleic acid-binding proteins"/>
    <property type="match status" value="1"/>
</dbReference>
<dbReference type="NCBIfam" id="NF001756">
    <property type="entry name" value="PRK00484.1"/>
    <property type="match status" value="1"/>
</dbReference>
<evidence type="ECO:0000256" key="3">
    <source>
        <dbReference type="ARBA" id="ARBA00022723"/>
    </source>
</evidence>
<comment type="subunit">
    <text evidence="8">Homodimer.</text>
</comment>
<keyword evidence="2 8" id="KW-0436">Ligase</keyword>
<dbReference type="Gene3D" id="3.30.930.10">
    <property type="entry name" value="Bira Bifunctional Protein, Domain 2"/>
    <property type="match status" value="1"/>
</dbReference>
<evidence type="ECO:0000256" key="8">
    <source>
        <dbReference type="HAMAP-Rule" id="MF_00252"/>
    </source>
</evidence>
<proteinExistence type="inferred from homology"/>
<dbReference type="InterPro" id="IPR045864">
    <property type="entry name" value="aa-tRNA-synth_II/BPL/LPL"/>
</dbReference>
<dbReference type="HAMAP" id="MF_00252">
    <property type="entry name" value="Lys_tRNA_synth_class2"/>
    <property type="match status" value="1"/>
</dbReference>
<comment type="catalytic activity">
    <reaction evidence="7 8 9">
        <text>tRNA(Lys) + L-lysine + ATP = L-lysyl-tRNA(Lys) + AMP + diphosphate</text>
        <dbReference type="Rhea" id="RHEA:20792"/>
        <dbReference type="Rhea" id="RHEA-COMP:9696"/>
        <dbReference type="Rhea" id="RHEA-COMP:9697"/>
        <dbReference type="ChEBI" id="CHEBI:30616"/>
        <dbReference type="ChEBI" id="CHEBI:32551"/>
        <dbReference type="ChEBI" id="CHEBI:33019"/>
        <dbReference type="ChEBI" id="CHEBI:78442"/>
        <dbReference type="ChEBI" id="CHEBI:78529"/>
        <dbReference type="ChEBI" id="CHEBI:456215"/>
        <dbReference type="EC" id="6.1.1.6"/>
    </reaction>
</comment>
<feature type="domain" description="Aminoacyl-transfer RNA synthetases class-II family profile" evidence="10">
    <location>
        <begin position="187"/>
        <end position="500"/>
    </location>
</feature>
<dbReference type="EC" id="6.1.1.6" evidence="8"/>
<dbReference type="Pfam" id="PF00152">
    <property type="entry name" value="tRNA-synt_2"/>
    <property type="match status" value="1"/>
</dbReference>
<name>A0ABV5CA32_9SPHI</name>
<dbReference type="InterPro" id="IPR004364">
    <property type="entry name" value="Aa-tRNA-synt_II"/>
</dbReference>
<dbReference type="NCBIfam" id="TIGR00499">
    <property type="entry name" value="lysS_bact"/>
    <property type="match status" value="1"/>
</dbReference>
<evidence type="ECO:0000256" key="9">
    <source>
        <dbReference type="RuleBase" id="RU000336"/>
    </source>
</evidence>
<feature type="binding site" evidence="8">
    <location>
        <position position="419"/>
    </location>
    <ligand>
        <name>Mg(2+)</name>
        <dbReference type="ChEBI" id="CHEBI:18420"/>
        <label>1</label>
    </ligand>
</feature>
<evidence type="ECO:0000313" key="11">
    <source>
        <dbReference type="EMBL" id="MFB5944398.1"/>
    </source>
</evidence>
<accession>A0ABV5CA32</accession>
<keyword evidence="8" id="KW-0963">Cytoplasm</keyword>
<dbReference type="InterPro" id="IPR044136">
    <property type="entry name" value="Lys-tRNA-ligase_II_N"/>
</dbReference>
<dbReference type="PANTHER" id="PTHR42918:SF15">
    <property type="entry name" value="LYSINE--TRNA LIGASE, CHLOROPLASTIC_MITOCHONDRIAL"/>
    <property type="match status" value="1"/>
</dbReference>
<evidence type="ECO:0000256" key="2">
    <source>
        <dbReference type="ARBA" id="ARBA00022598"/>
    </source>
</evidence>
<dbReference type="Proteomes" id="UP001580928">
    <property type="component" value="Unassembled WGS sequence"/>
</dbReference>
<dbReference type="PROSITE" id="PS50862">
    <property type="entry name" value="AA_TRNA_LIGASE_II"/>
    <property type="match status" value="1"/>
</dbReference>
<dbReference type="CDD" id="cd00775">
    <property type="entry name" value="LysRS_core"/>
    <property type="match status" value="1"/>
</dbReference>
<dbReference type="PANTHER" id="PTHR42918">
    <property type="entry name" value="LYSYL-TRNA SYNTHETASE"/>
    <property type="match status" value="1"/>
</dbReference>
<dbReference type="CDD" id="cd04322">
    <property type="entry name" value="LysRS_N"/>
    <property type="match status" value="1"/>
</dbReference>
<keyword evidence="6 8" id="KW-0030">Aminoacyl-tRNA synthetase</keyword>
<evidence type="ECO:0000256" key="7">
    <source>
        <dbReference type="ARBA" id="ARBA00048573"/>
    </source>
</evidence>
<keyword evidence="5 8" id="KW-0067">ATP-binding</keyword>
<feature type="binding site" evidence="8">
    <location>
        <position position="412"/>
    </location>
    <ligand>
        <name>Mg(2+)</name>
        <dbReference type="ChEBI" id="CHEBI:18420"/>
        <label>1</label>
    </ligand>
</feature>
<protein>
    <recommendedName>
        <fullName evidence="8">Lysine--tRNA ligase</fullName>
        <ecNumber evidence="8">6.1.1.6</ecNumber>
    </recommendedName>
    <alternativeName>
        <fullName evidence="8">Lysyl-tRNA synthetase</fullName>
        <shortName evidence="8">LysRS</shortName>
    </alternativeName>
</protein>
<evidence type="ECO:0000256" key="6">
    <source>
        <dbReference type="ARBA" id="ARBA00023146"/>
    </source>
</evidence>
<comment type="subcellular location">
    <subcellularLocation>
        <location evidence="8">Cytoplasm</location>
    </subcellularLocation>
</comment>
<reference evidence="11 12" key="1">
    <citation type="submission" date="2024-04" db="EMBL/GenBank/DDBJ databases">
        <title>Albibacterium profundi sp. nov., isolated from sediment of the Challenger Deep of Mariana Trench.</title>
        <authorList>
            <person name="Wang Y."/>
        </authorList>
    </citation>
    <scope>NUCLEOTIDE SEQUENCE [LARGE SCALE GENOMIC DNA]</scope>
    <source>
        <strain evidence="11 12">RHL897</strain>
    </source>
</reference>
<organism evidence="11 12">
    <name type="scientific">Albibacterium profundi</name>
    <dbReference type="NCBI Taxonomy" id="3134906"/>
    <lineage>
        <taxon>Bacteria</taxon>
        <taxon>Pseudomonadati</taxon>
        <taxon>Bacteroidota</taxon>
        <taxon>Sphingobacteriia</taxon>
        <taxon>Sphingobacteriales</taxon>
        <taxon>Sphingobacteriaceae</taxon>
        <taxon>Albibacterium</taxon>
    </lineage>
</organism>
<comment type="cofactor">
    <cofactor evidence="8 9">
        <name>Mg(2+)</name>
        <dbReference type="ChEBI" id="CHEBI:18420"/>
    </cofactor>
    <text evidence="8 9">Binds 3 Mg(2+) ions per subunit.</text>
</comment>
<comment type="caution">
    <text evidence="11">The sequence shown here is derived from an EMBL/GenBank/DDBJ whole genome shotgun (WGS) entry which is preliminary data.</text>
</comment>
<evidence type="ECO:0000256" key="5">
    <source>
        <dbReference type="ARBA" id="ARBA00022840"/>
    </source>
</evidence>
<dbReference type="RefSeq" id="WP_375555980.1">
    <property type="nucleotide sequence ID" value="NZ_JBBVGT010000001.1"/>
</dbReference>
<dbReference type="SUPFAM" id="SSF55681">
    <property type="entry name" value="Class II aaRS and biotin synthetases"/>
    <property type="match status" value="1"/>
</dbReference>
<dbReference type="InterPro" id="IPR012340">
    <property type="entry name" value="NA-bd_OB-fold"/>
</dbReference>
<keyword evidence="8" id="KW-0648">Protein biosynthesis</keyword>
<sequence length="572" mass="65096">MSTLLSEQEILRREALTSLHNLGINPYPAESYNITSNAKSILDNYQEGSDDFKSISIAGRIMSRRIMGSASFIELQDSSGRIQVYIKRDDISPGEDKTLYNTVFKKLLDIGDIIGIKGFAFITQTGTVSVHAEELTILSKSLKPLPVVKSADGKTFDAVTDPEFRYRQRYVDLVVNPHVRETFVKVSAIKTAIRDFLNEKGALEVDTPVLQSIPGGAAAKPFITHHNALDIPLYLRIANELYLKRLIVGGFDWVYEFSRNFRNEGMDRTHNPEFTVLEFYVAYKDYEWMMETTEQLFEKIALATNGKTKLQVGEKEIDFAAPYKRISIYDAIKEHTGFDVSQLDETGLRDICKQLNIEIDESMGKGKLIDEIFGEKCEEHYIQPTFIIDYPVEMSPLTKKHRNKEGLVERFELMINGKELANAYSELNDPIDQLERFEDQVKLMERGDDEAMFIDYDFLRALEYGMPPTAGVGIGIDRLAMLMTNQVSIQDVLFFPQMRPEKVIKAASIADYEKAGIPIDWVPVLQKMGLTTIEAIKDANPNKVFNDLGGMRKKMKLDIAMPTKDEVMEWFK</sequence>